<dbReference type="Proteomes" id="UP000502665">
    <property type="component" value="Chromosome"/>
</dbReference>
<sequence>MNFTVIAHAVEVDHGIKRLSMRFIKKYAAPERSRLSTELCEQITEAFDDLGLITLPRRLPTSENEFVFVIAKASPLGQVIDVATSLVLLDRLGQNPLPRLFENYPEARAQLTVN</sequence>
<proteinExistence type="predicted"/>
<dbReference type="RefSeq" id="WP_171398325.1">
    <property type="nucleotide sequence ID" value="NZ_CP049838.1"/>
</dbReference>
<accession>A0A6M4WQI9</accession>
<reference evidence="1" key="1">
    <citation type="submission" date="2020-03" db="EMBL/GenBank/DDBJ databases">
        <title>Molecular networking-based the target discovery of potent antiproliferative macrolactams: 5/6/7/16 polycyclic ansamycins and glycosylated trienomycin from Streptomyces cacaoi subsp. asoensis.</title>
        <authorList>
            <person name="Liu L.-L."/>
        </authorList>
    </citation>
    <scope>NUCLEOTIDE SEQUENCE [LARGE SCALE GENOMIC DNA]</scope>
    <source>
        <strain evidence="1">H2S5</strain>
    </source>
</reference>
<dbReference type="AlphaFoldDB" id="A0A6M4WQI9"/>
<organism evidence="1 2">
    <name type="scientific">Streptomyces asoensis</name>
    <dbReference type="NCBI Taxonomy" id="249586"/>
    <lineage>
        <taxon>Bacteria</taxon>
        <taxon>Bacillati</taxon>
        <taxon>Actinomycetota</taxon>
        <taxon>Actinomycetes</taxon>
        <taxon>Kitasatosporales</taxon>
        <taxon>Streptomycetaceae</taxon>
        <taxon>Streptomyces</taxon>
    </lineage>
</organism>
<protein>
    <submittedName>
        <fullName evidence="1">Uncharacterized protein</fullName>
    </submittedName>
</protein>
<name>A0A6M4WQI9_9ACTN</name>
<dbReference type="EMBL" id="CP049838">
    <property type="protein sequence ID" value="QJT02840.1"/>
    <property type="molecule type" value="Genomic_DNA"/>
</dbReference>
<gene>
    <name evidence="1" type="ORF">G9272_23185</name>
</gene>
<evidence type="ECO:0000313" key="2">
    <source>
        <dbReference type="Proteomes" id="UP000502665"/>
    </source>
</evidence>
<evidence type="ECO:0000313" key="1">
    <source>
        <dbReference type="EMBL" id="QJT02840.1"/>
    </source>
</evidence>
<keyword evidence="2" id="KW-1185">Reference proteome</keyword>